<protein>
    <submittedName>
        <fullName evidence="2">Uncharacterized protein</fullName>
    </submittedName>
</protein>
<evidence type="ECO:0000313" key="2">
    <source>
        <dbReference type="EMBL" id="KAK3794317.1"/>
    </source>
</evidence>
<evidence type="ECO:0000313" key="3">
    <source>
        <dbReference type="Proteomes" id="UP001283361"/>
    </source>
</evidence>
<accession>A0AAE1AUT5</accession>
<dbReference type="Proteomes" id="UP001283361">
    <property type="component" value="Unassembled WGS sequence"/>
</dbReference>
<organism evidence="2 3">
    <name type="scientific">Elysia crispata</name>
    <name type="common">lettuce slug</name>
    <dbReference type="NCBI Taxonomy" id="231223"/>
    <lineage>
        <taxon>Eukaryota</taxon>
        <taxon>Metazoa</taxon>
        <taxon>Spiralia</taxon>
        <taxon>Lophotrochozoa</taxon>
        <taxon>Mollusca</taxon>
        <taxon>Gastropoda</taxon>
        <taxon>Heterobranchia</taxon>
        <taxon>Euthyneura</taxon>
        <taxon>Panpulmonata</taxon>
        <taxon>Sacoglossa</taxon>
        <taxon>Placobranchoidea</taxon>
        <taxon>Plakobranchidae</taxon>
        <taxon>Elysia</taxon>
    </lineage>
</organism>
<evidence type="ECO:0000256" key="1">
    <source>
        <dbReference type="SAM" id="MobiDB-lite"/>
    </source>
</evidence>
<reference evidence="2" key="1">
    <citation type="journal article" date="2023" name="G3 (Bethesda)">
        <title>A reference genome for the long-term kleptoplast-retaining sea slug Elysia crispata morphotype clarki.</title>
        <authorList>
            <person name="Eastman K.E."/>
            <person name="Pendleton A.L."/>
            <person name="Shaikh M.A."/>
            <person name="Suttiyut T."/>
            <person name="Ogas R."/>
            <person name="Tomko P."/>
            <person name="Gavelis G."/>
            <person name="Widhalm J.R."/>
            <person name="Wisecaver J.H."/>
        </authorList>
    </citation>
    <scope>NUCLEOTIDE SEQUENCE</scope>
    <source>
        <strain evidence="2">ECLA1</strain>
    </source>
</reference>
<proteinExistence type="predicted"/>
<keyword evidence="3" id="KW-1185">Reference proteome</keyword>
<dbReference type="AlphaFoldDB" id="A0AAE1AUT5"/>
<gene>
    <name evidence="2" type="ORF">RRG08_060987</name>
</gene>
<comment type="caution">
    <text evidence="2">The sequence shown here is derived from an EMBL/GenBank/DDBJ whole genome shotgun (WGS) entry which is preliminary data.</text>
</comment>
<name>A0AAE1AUT5_9GAST</name>
<sequence>MIKKSQHRHATDRQLCHLVPAPGRDCGPCCPPWPSLAASGWGQLGRCTGQWSRHCDGSGGSRLSFNTKRRQTLGSRLGSPRDQSVQQYAALTDPSDQLVTQQQPLPQLETVSRLESPRDQSVQQYAALTDPSDQLVTQQQLLPQLETVSRLQGSEGPIPGQRWRGML</sequence>
<feature type="region of interest" description="Disordered" evidence="1">
    <location>
        <begin position="58"/>
        <end position="83"/>
    </location>
</feature>
<dbReference type="EMBL" id="JAWDGP010001129">
    <property type="protein sequence ID" value="KAK3794317.1"/>
    <property type="molecule type" value="Genomic_DNA"/>
</dbReference>